<keyword evidence="2" id="KW-1185">Reference proteome</keyword>
<evidence type="ECO:0000313" key="2">
    <source>
        <dbReference type="Proteomes" id="UP001187531"/>
    </source>
</evidence>
<dbReference type="EMBL" id="JAVRJZ010000522">
    <property type="protein sequence ID" value="KAK2702288.1"/>
    <property type="molecule type" value="Genomic_DNA"/>
</dbReference>
<dbReference type="GO" id="GO:0016197">
    <property type="term" value="P:endosomal transport"/>
    <property type="evidence" value="ECO:0007669"/>
    <property type="project" value="TreeGrafter"/>
</dbReference>
<dbReference type="GO" id="GO:0031902">
    <property type="term" value="C:late endosome membrane"/>
    <property type="evidence" value="ECO:0007669"/>
    <property type="project" value="TreeGrafter"/>
</dbReference>
<dbReference type="GO" id="GO:0006888">
    <property type="term" value="P:endoplasmic reticulum to Golgi vesicle-mediated transport"/>
    <property type="evidence" value="ECO:0007669"/>
    <property type="project" value="TreeGrafter"/>
</dbReference>
<dbReference type="PANTHER" id="PTHR34009">
    <property type="entry name" value="PROTEIN STAR"/>
    <property type="match status" value="1"/>
</dbReference>
<sequence length="190" mass="21673">SAMSLRSHYISPINLIAARDSVEVTHDDEHIFVWCLVDDTLKLNIELIAFFIASSRIRRIYLDGGLETGYGRLVEGKVKKILANQFALIFPPQEGQRIFLEYRAFDGLTFSATLHLERFLQWTGVLMEPDDKLYGDMESVHRNCYGVHACISPNEHPCNAFVKPLLKSIPKGAYVKTLKSKFKIKKTEII</sequence>
<feature type="non-terminal residue" evidence="1">
    <location>
        <position position="1"/>
    </location>
</feature>
<reference evidence="1" key="1">
    <citation type="submission" date="2023-07" db="EMBL/GenBank/DDBJ databases">
        <title>Chromosome-level genome assembly of Artemia franciscana.</title>
        <authorList>
            <person name="Jo E."/>
        </authorList>
    </citation>
    <scope>NUCLEOTIDE SEQUENCE</scope>
    <source>
        <tissue evidence="1">Whole body</tissue>
    </source>
</reference>
<dbReference type="PANTHER" id="PTHR34009:SF2">
    <property type="entry name" value="PROTEIN STAR"/>
    <property type="match status" value="1"/>
</dbReference>
<name>A0AA88H5Q3_ARTSF</name>
<evidence type="ECO:0000313" key="1">
    <source>
        <dbReference type="EMBL" id="KAK2702288.1"/>
    </source>
</evidence>
<dbReference type="GO" id="GO:0005789">
    <property type="term" value="C:endoplasmic reticulum membrane"/>
    <property type="evidence" value="ECO:0007669"/>
    <property type="project" value="TreeGrafter"/>
</dbReference>
<comment type="caution">
    <text evidence="1">The sequence shown here is derived from an EMBL/GenBank/DDBJ whole genome shotgun (WGS) entry which is preliminary data.</text>
</comment>
<protein>
    <submittedName>
        <fullName evidence="1">Uncharacterized protein</fullName>
    </submittedName>
</protein>
<dbReference type="InterPro" id="IPR053202">
    <property type="entry name" value="EGF_Rcpt_Signaling_Reg"/>
</dbReference>
<dbReference type="GO" id="GO:0005794">
    <property type="term" value="C:Golgi apparatus"/>
    <property type="evidence" value="ECO:0007669"/>
    <property type="project" value="TreeGrafter"/>
</dbReference>
<organism evidence="1 2">
    <name type="scientific">Artemia franciscana</name>
    <name type="common">Brine shrimp</name>
    <name type="synonym">Artemia sanfranciscana</name>
    <dbReference type="NCBI Taxonomy" id="6661"/>
    <lineage>
        <taxon>Eukaryota</taxon>
        <taxon>Metazoa</taxon>
        <taxon>Ecdysozoa</taxon>
        <taxon>Arthropoda</taxon>
        <taxon>Crustacea</taxon>
        <taxon>Branchiopoda</taxon>
        <taxon>Anostraca</taxon>
        <taxon>Artemiidae</taxon>
        <taxon>Artemia</taxon>
    </lineage>
</organism>
<dbReference type="AlphaFoldDB" id="A0AA88H5Q3"/>
<accession>A0AA88H5Q3</accession>
<gene>
    <name evidence="1" type="ORF">QYM36_019100</name>
</gene>
<proteinExistence type="predicted"/>
<dbReference type="GO" id="GO:0005886">
    <property type="term" value="C:plasma membrane"/>
    <property type="evidence" value="ECO:0007669"/>
    <property type="project" value="TreeGrafter"/>
</dbReference>
<dbReference type="Proteomes" id="UP001187531">
    <property type="component" value="Unassembled WGS sequence"/>
</dbReference>